<keyword evidence="1" id="KW-1133">Transmembrane helix</keyword>
<keyword evidence="1" id="KW-0472">Membrane</keyword>
<accession>A0ABT7K8P7</accession>
<sequence>MAHLILVVLGWLTAVIGFVMLIALGIWWIVDAFLSKMIADHDEELRRR</sequence>
<evidence type="ECO:0000313" key="3">
    <source>
        <dbReference type="Proteomes" id="UP001172630"/>
    </source>
</evidence>
<gene>
    <name evidence="2" type="ORF">PY650_04665</name>
</gene>
<dbReference type="Proteomes" id="UP001172630">
    <property type="component" value="Unassembled WGS sequence"/>
</dbReference>
<name>A0ABT7K8P7_9HYPH</name>
<feature type="transmembrane region" description="Helical" evidence="1">
    <location>
        <begin position="6"/>
        <end position="30"/>
    </location>
</feature>
<dbReference type="RefSeq" id="WP_285877882.1">
    <property type="nucleotide sequence ID" value="NZ_JARFYN010000004.1"/>
</dbReference>
<dbReference type="EMBL" id="JARFYN010000004">
    <property type="protein sequence ID" value="MDL2404962.1"/>
    <property type="molecule type" value="Genomic_DNA"/>
</dbReference>
<keyword evidence="3" id="KW-1185">Reference proteome</keyword>
<protein>
    <submittedName>
        <fullName evidence="2">Uncharacterized protein</fullName>
    </submittedName>
</protein>
<evidence type="ECO:0000313" key="2">
    <source>
        <dbReference type="EMBL" id="MDL2404962.1"/>
    </source>
</evidence>
<proteinExistence type="predicted"/>
<keyword evidence="1" id="KW-0812">Transmembrane</keyword>
<reference evidence="2" key="1">
    <citation type="submission" date="2023-06" db="EMBL/GenBank/DDBJ databases">
        <title>Phylogenetic Diversity of Rhizobium strains.</title>
        <authorList>
            <person name="Moura F.T."/>
            <person name="Helene L.C.F."/>
            <person name="Hungria M."/>
        </authorList>
    </citation>
    <scope>NUCLEOTIDE SEQUENCE</scope>
    <source>
        <strain evidence="2">CCGE524</strain>
    </source>
</reference>
<organism evidence="2 3">
    <name type="scientific">Rhizobium calliandrae</name>
    <dbReference type="NCBI Taxonomy" id="1312182"/>
    <lineage>
        <taxon>Bacteria</taxon>
        <taxon>Pseudomonadati</taxon>
        <taxon>Pseudomonadota</taxon>
        <taxon>Alphaproteobacteria</taxon>
        <taxon>Hyphomicrobiales</taxon>
        <taxon>Rhizobiaceae</taxon>
        <taxon>Rhizobium/Agrobacterium group</taxon>
        <taxon>Rhizobium</taxon>
    </lineage>
</organism>
<comment type="caution">
    <text evidence="2">The sequence shown here is derived from an EMBL/GenBank/DDBJ whole genome shotgun (WGS) entry which is preliminary data.</text>
</comment>
<evidence type="ECO:0000256" key="1">
    <source>
        <dbReference type="SAM" id="Phobius"/>
    </source>
</evidence>